<comment type="function">
    <text evidence="1">E3 UFM1-protein ligase that mediates ufmylation of target proteins.</text>
</comment>
<feature type="domain" description="E3 UFM1-protein ligase-like C-terminal" evidence="10">
    <location>
        <begin position="677"/>
        <end position="781"/>
    </location>
</feature>
<gene>
    <name evidence="11" type="ORF">B7P43_G10272</name>
</gene>
<feature type="domain" description="E3 UFM1-protein ligase 1-like N-terminal" evidence="8">
    <location>
        <begin position="8"/>
        <end position="284"/>
    </location>
</feature>
<sequence length="792" mass="88768">MTAVEWDEVKRLAADFQRAQLSSTVQRLSERNCVEIITKLLDLKLLDVVFTTDGKEYVTPQQLTREIRDELYVHGGRINLVELVKLLSVDLNQIAARAAEIERADQNCSLVLGQLIDKTYVNRIAEEINERLLQQGQVTIGDLTRHYDLPSDFLQMVVEKQLGKIIHGKQDKTDPQVFFTESYVARNRACIRGALAAALRPISVATLLSQCGVEERLFYSIIGKLMETKQVPGVITGKQQGGSSMYIPAIYSKSQNDWVNSFYKQNGYLEYDALMRLGIVDHQLFVHKHFPNEKLLLLPSFAVGPQIIDQVEAAVEEAIATGSMVDIMPLLPSLFEPQDAGEILTEVLKNTKIKSPSQNMHIFCSTMVLTEQFIQKLTKPFDAIIQKKAEEVVSSGAYLLAQAESKLQNNRNLIEQYEPNTKGDRREERRKKATGGKGGGGTQGRETRTKSTKKKYLRGKATAGDDSDEETTSATGKTSGSSHKLEMLSIAEIKEVLAEDETLQEEDLGELIAEIANHLYPSLNKSGLAAAETVFESTMASSAQSRRKTHSDLQDKLNAMFVNVRLFEKGIKQFADKDIQQQLVKYLLKTLCTEITNDVFSYIAQENMFQYDQTKELSPEIRLKILNDSPNECKEPLLKLHKSLNTSSIEEFLNCVEAALGPGVCDMILRKPDKKKERPQLLGHRQALLEQLTSSEDPALVLHLTALILFQAMTQTMLHASGRFVSNILTYLQPHLTAEVFNTLQRYHDLVLKLLTTGSDDDSRSQIVNALKEGMPAIKEIATSFKKHSSTE</sequence>
<dbReference type="Pfam" id="PF25041">
    <property type="entry name" value="UFL1_C"/>
    <property type="match status" value="1"/>
</dbReference>
<keyword evidence="4" id="KW-0808">Transferase</keyword>
<keyword evidence="12" id="KW-1185">Reference proteome</keyword>
<dbReference type="InterPro" id="IPR018611">
    <property type="entry name" value="Ufl1"/>
</dbReference>
<comment type="caution">
    <text evidence="11">The sequence shown here is derived from an EMBL/GenBank/DDBJ whole genome shotgun (WGS) entry which is preliminary data.</text>
</comment>
<evidence type="ECO:0000256" key="3">
    <source>
        <dbReference type="ARBA" id="ARBA00014160"/>
    </source>
</evidence>
<feature type="region of interest" description="Disordered" evidence="7">
    <location>
        <begin position="411"/>
        <end position="483"/>
    </location>
</feature>
<dbReference type="STRING" id="105785.A0A2J7RMS1"/>
<evidence type="ECO:0000259" key="8">
    <source>
        <dbReference type="Pfam" id="PF09743"/>
    </source>
</evidence>
<keyword evidence="5" id="KW-0833">Ubl conjugation pathway</keyword>
<dbReference type="GO" id="GO:0005789">
    <property type="term" value="C:endoplasmic reticulum membrane"/>
    <property type="evidence" value="ECO:0007669"/>
    <property type="project" value="TreeGrafter"/>
</dbReference>
<dbReference type="EMBL" id="NEVH01002552">
    <property type="protein sequence ID" value="PNF42125.1"/>
    <property type="molecule type" value="Genomic_DNA"/>
</dbReference>
<evidence type="ECO:0000256" key="2">
    <source>
        <dbReference type="ARBA" id="ARBA00010789"/>
    </source>
</evidence>
<evidence type="ECO:0000256" key="6">
    <source>
        <dbReference type="ARBA" id="ARBA00030452"/>
    </source>
</evidence>
<feature type="compositionally biased region" description="Low complexity" evidence="7">
    <location>
        <begin position="472"/>
        <end position="482"/>
    </location>
</feature>
<dbReference type="PANTHER" id="PTHR31057:SF0">
    <property type="entry name" value="E3 UFM1-PROTEIN LIGASE 1"/>
    <property type="match status" value="1"/>
</dbReference>
<accession>A0A2J7RMS1</accession>
<dbReference type="GO" id="GO:0016874">
    <property type="term" value="F:ligase activity"/>
    <property type="evidence" value="ECO:0007669"/>
    <property type="project" value="UniProtKB-KW"/>
</dbReference>
<dbReference type="GO" id="GO:0032434">
    <property type="term" value="P:regulation of proteasomal ubiquitin-dependent protein catabolic process"/>
    <property type="evidence" value="ECO:0007669"/>
    <property type="project" value="TreeGrafter"/>
</dbReference>
<comment type="similarity">
    <text evidence="2">Belongs to the UFL1 family.</text>
</comment>
<dbReference type="FunCoup" id="A0A2J7RMS1">
    <property type="interactions" value="2256"/>
</dbReference>
<dbReference type="OrthoDB" id="10258297at2759"/>
<organism evidence="11 12">
    <name type="scientific">Cryptotermes secundus</name>
    <dbReference type="NCBI Taxonomy" id="105785"/>
    <lineage>
        <taxon>Eukaryota</taxon>
        <taxon>Metazoa</taxon>
        <taxon>Ecdysozoa</taxon>
        <taxon>Arthropoda</taxon>
        <taxon>Hexapoda</taxon>
        <taxon>Insecta</taxon>
        <taxon>Pterygota</taxon>
        <taxon>Neoptera</taxon>
        <taxon>Polyneoptera</taxon>
        <taxon>Dictyoptera</taxon>
        <taxon>Blattodea</taxon>
        <taxon>Blattoidea</taxon>
        <taxon>Termitoidae</taxon>
        <taxon>Kalotermitidae</taxon>
        <taxon>Cryptotermitinae</taxon>
        <taxon>Cryptotermes</taxon>
    </lineage>
</organism>
<dbReference type="InterPro" id="IPR056761">
    <property type="entry name" value="Ufl1-like_C"/>
</dbReference>
<dbReference type="AlphaFoldDB" id="A0A2J7RMS1"/>
<feature type="domain" description="E3 UFM1-protein ligase 1-like" evidence="9">
    <location>
        <begin position="550"/>
        <end position="672"/>
    </location>
</feature>
<evidence type="ECO:0000259" key="10">
    <source>
        <dbReference type="Pfam" id="PF25041"/>
    </source>
</evidence>
<evidence type="ECO:0000313" key="12">
    <source>
        <dbReference type="Proteomes" id="UP000235965"/>
    </source>
</evidence>
<dbReference type="Pfam" id="PF25870">
    <property type="entry name" value="WHD_UFL1_5th"/>
    <property type="match status" value="1"/>
</dbReference>
<dbReference type="Proteomes" id="UP000235965">
    <property type="component" value="Unassembled WGS sequence"/>
</dbReference>
<dbReference type="Pfam" id="PF23659">
    <property type="entry name" value="UFL1"/>
    <property type="match status" value="1"/>
</dbReference>
<dbReference type="PANTHER" id="PTHR31057">
    <property type="entry name" value="E3 UFM1-PROTEIN LIGASE 1"/>
    <property type="match status" value="1"/>
</dbReference>
<proteinExistence type="inferred from homology"/>
<evidence type="ECO:0000256" key="5">
    <source>
        <dbReference type="ARBA" id="ARBA00022786"/>
    </source>
</evidence>
<dbReference type="GO" id="GO:1990592">
    <property type="term" value="P:protein K69-linked ufmylation"/>
    <property type="evidence" value="ECO:0007669"/>
    <property type="project" value="TreeGrafter"/>
</dbReference>
<dbReference type="GO" id="GO:0034976">
    <property type="term" value="P:response to endoplasmic reticulum stress"/>
    <property type="evidence" value="ECO:0007669"/>
    <property type="project" value="TreeGrafter"/>
</dbReference>
<evidence type="ECO:0000256" key="1">
    <source>
        <dbReference type="ARBA" id="ARBA00003950"/>
    </source>
</evidence>
<keyword evidence="11" id="KW-0436">Ligase</keyword>
<dbReference type="InterPro" id="IPR056579">
    <property type="entry name" value="Ufl1_N"/>
</dbReference>
<dbReference type="Pfam" id="PF09743">
    <property type="entry name" value="E3_UFM1_ligase"/>
    <property type="match status" value="1"/>
</dbReference>
<reference evidence="11 12" key="1">
    <citation type="submission" date="2017-12" db="EMBL/GenBank/DDBJ databases">
        <title>Hemimetabolous genomes reveal molecular basis of termite eusociality.</title>
        <authorList>
            <person name="Harrison M.C."/>
            <person name="Jongepier E."/>
            <person name="Robertson H.M."/>
            <person name="Arning N."/>
            <person name="Bitard-Feildel T."/>
            <person name="Chao H."/>
            <person name="Childers C.P."/>
            <person name="Dinh H."/>
            <person name="Doddapaneni H."/>
            <person name="Dugan S."/>
            <person name="Gowin J."/>
            <person name="Greiner C."/>
            <person name="Han Y."/>
            <person name="Hu H."/>
            <person name="Hughes D.S.T."/>
            <person name="Huylmans A.-K."/>
            <person name="Kemena C."/>
            <person name="Kremer L.P.M."/>
            <person name="Lee S.L."/>
            <person name="Lopez-Ezquerra A."/>
            <person name="Mallet L."/>
            <person name="Monroy-Kuhn J.M."/>
            <person name="Moser A."/>
            <person name="Murali S.C."/>
            <person name="Muzny D.M."/>
            <person name="Otani S."/>
            <person name="Piulachs M.-D."/>
            <person name="Poelchau M."/>
            <person name="Qu J."/>
            <person name="Schaub F."/>
            <person name="Wada-Katsumata A."/>
            <person name="Worley K.C."/>
            <person name="Xie Q."/>
            <person name="Ylla G."/>
            <person name="Poulsen M."/>
            <person name="Gibbs R.A."/>
            <person name="Schal C."/>
            <person name="Richards S."/>
            <person name="Belles X."/>
            <person name="Korb J."/>
            <person name="Bornberg-Bauer E."/>
        </authorList>
    </citation>
    <scope>NUCLEOTIDE SEQUENCE [LARGE SCALE GENOMIC DNA]</scope>
    <source>
        <tissue evidence="11">Whole body</tissue>
    </source>
</reference>
<evidence type="ECO:0000256" key="7">
    <source>
        <dbReference type="SAM" id="MobiDB-lite"/>
    </source>
</evidence>
<dbReference type="GO" id="GO:0061666">
    <property type="term" value="F:UFM1 ligase activity"/>
    <property type="evidence" value="ECO:0007669"/>
    <property type="project" value="InterPro"/>
</dbReference>
<dbReference type="InterPro" id="IPR056580">
    <property type="entry name" value="Ufl1_dom"/>
</dbReference>
<name>A0A2J7RMS1_9NEOP</name>
<evidence type="ECO:0000313" key="11">
    <source>
        <dbReference type="EMBL" id="PNF42125.1"/>
    </source>
</evidence>
<evidence type="ECO:0000259" key="9">
    <source>
        <dbReference type="Pfam" id="PF23659"/>
    </source>
</evidence>
<protein>
    <recommendedName>
        <fullName evidence="3">E3 UFM1-protein ligase 1 homolog</fullName>
    </recommendedName>
    <alternativeName>
        <fullName evidence="6">E3 UFM1-protein transferase 1 homolog</fullName>
    </alternativeName>
</protein>
<evidence type="ECO:0000256" key="4">
    <source>
        <dbReference type="ARBA" id="ARBA00022679"/>
    </source>
</evidence>
<dbReference type="InParanoid" id="A0A2J7RMS1"/>